<keyword evidence="1" id="KW-0732">Signal</keyword>
<reference evidence="2" key="1">
    <citation type="journal article" date="2019" name="Beilstein J. Org. Chem.">
        <title>Nanangenines: drimane sesquiterpenoids as the dominant metabolite cohort of a novel Australian fungus, Aspergillus nanangensis.</title>
        <authorList>
            <person name="Lacey H.J."/>
            <person name="Gilchrist C.L.M."/>
            <person name="Crombie A."/>
            <person name="Kalaitzis J.A."/>
            <person name="Vuong D."/>
            <person name="Rutledge P.J."/>
            <person name="Turner P."/>
            <person name="Pitt J.I."/>
            <person name="Lacey E."/>
            <person name="Chooi Y.H."/>
            <person name="Piggott A.M."/>
        </authorList>
    </citation>
    <scope>NUCLEOTIDE SEQUENCE</scope>
    <source>
        <strain evidence="2">MST-FP2251</strain>
    </source>
</reference>
<dbReference type="Proteomes" id="UP001194746">
    <property type="component" value="Unassembled WGS sequence"/>
</dbReference>
<dbReference type="EMBL" id="VCAU01000010">
    <property type="protein sequence ID" value="KAF9892773.1"/>
    <property type="molecule type" value="Genomic_DNA"/>
</dbReference>
<accession>A0AAD4CVX1</accession>
<name>A0AAD4CVX1_ASPNN</name>
<feature type="signal peptide" evidence="1">
    <location>
        <begin position="1"/>
        <end position="17"/>
    </location>
</feature>
<gene>
    <name evidence="2" type="ORF">FE257_000362</name>
</gene>
<comment type="caution">
    <text evidence="2">The sequence shown here is derived from an EMBL/GenBank/DDBJ whole genome shotgun (WGS) entry which is preliminary data.</text>
</comment>
<evidence type="ECO:0000313" key="3">
    <source>
        <dbReference type="Proteomes" id="UP001194746"/>
    </source>
</evidence>
<keyword evidence="3" id="KW-1185">Reference proteome</keyword>
<proteinExistence type="predicted"/>
<reference evidence="2" key="2">
    <citation type="submission" date="2020-02" db="EMBL/GenBank/DDBJ databases">
        <authorList>
            <person name="Gilchrist C.L.M."/>
            <person name="Chooi Y.-H."/>
        </authorList>
    </citation>
    <scope>NUCLEOTIDE SEQUENCE</scope>
    <source>
        <strain evidence="2">MST-FP2251</strain>
    </source>
</reference>
<evidence type="ECO:0000313" key="2">
    <source>
        <dbReference type="EMBL" id="KAF9892773.1"/>
    </source>
</evidence>
<dbReference type="AlphaFoldDB" id="A0AAD4CVX1"/>
<sequence>MKLSKALALVAASVVYAKEAHVGWVYCGHVLLDYDSDLYESQINQSLTEAGFNLAGDYFQYLNPINNSLFVVGSPDTGDKLGYTGTCQGDCLYQKGEPLDKCAWGVHTPGFQCTLWQRPE</sequence>
<evidence type="ECO:0000256" key="1">
    <source>
        <dbReference type="SAM" id="SignalP"/>
    </source>
</evidence>
<protein>
    <submittedName>
        <fullName evidence="2">Uncharacterized protein</fullName>
    </submittedName>
</protein>
<organism evidence="2 3">
    <name type="scientific">Aspergillus nanangensis</name>
    <dbReference type="NCBI Taxonomy" id="2582783"/>
    <lineage>
        <taxon>Eukaryota</taxon>
        <taxon>Fungi</taxon>
        <taxon>Dikarya</taxon>
        <taxon>Ascomycota</taxon>
        <taxon>Pezizomycotina</taxon>
        <taxon>Eurotiomycetes</taxon>
        <taxon>Eurotiomycetidae</taxon>
        <taxon>Eurotiales</taxon>
        <taxon>Aspergillaceae</taxon>
        <taxon>Aspergillus</taxon>
        <taxon>Aspergillus subgen. Circumdati</taxon>
    </lineage>
</organism>
<feature type="chain" id="PRO_5042104528" evidence="1">
    <location>
        <begin position="18"/>
        <end position="120"/>
    </location>
</feature>